<dbReference type="GO" id="GO:0008574">
    <property type="term" value="F:plus-end-directed microtubule motor activity"/>
    <property type="evidence" value="ECO:0007669"/>
    <property type="project" value="TreeGrafter"/>
</dbReference>
<dbReference type="PANTHER" id="PTHR47970">
    <property type="entry name" value="KINESIN-LIKE PROTEIN KIF11"/>
    <property type="match status" value="1"/>
</dbReference>
<feature type="coiled-coil region" evidence="11">
    <location>
        <begin position="926"/>
        <end position="953"/>
    </location>
</feature>
<evidence type="ECO:0000313" key="15">
    <source>
        <dbReference type="Proteomes" id="UP000594262"/>
    </source>
</evidence>
<evidence type="ECO:0000256" key="4">
    <source>
        <dbReference type="ARBA" id="ARBA00022701"/>
    </source>
</evidence>
<feature type="compositionally biased region" description="Acidic residues" evidence="12">
    <location>
        <begin position="1626"/>
        <end position="1636"/>
    </location>
</feature>
<proteinExistence type="inferred from homology"/>
<feature type="region of interest" description="Disordered" evidence="12">
    <location>
        <begin position="1512"/>
        <end position="1558"/>
    </location>
</feature>
<evidence type="ECO:0000256" key="6">
    <source>
        <dbReference type="ARBA" id="ARBA00022840"/>
    </source>
</evidence>
<protein>
    <recommendedName>
        <fullName evidence="13">Kinesin motor domain-containing protein</fullName>
    </recommendedName>
</protein>
<evidence type="ECO:0000256" key="10">
    <source>
        <dbReference type="PROSITE-ProRule" id="PRU00283"/>
    </source>
</evidence>
<evidence type="ECO:0000256" key="1">
    <source>
        <dbReference type="ARBA" id="ARBA00004186"/>
    </source>
</evidence>
<evidence type="ECO:0000256" key="11">
    <source>
        <dbReference type="SAM" id="Coils"/>
    </source>
</evidence>
<dbReference type="SUPFAM" id="SSF52540">
    <property type="entry name" value="P-loop containing nucleoside triphosphate hydrolases"/>
    <property type="match status" value="1"/>
</dbReference>
<feature type="coiled-coil region" evidence="11">
    <location>
        <begin position="1332"/>
        <end position="1394"/>
    </location>
</feature>
<dbReference type="PROSITE" id="PS00411">
    <property type="entry name" value="KINESIN_MOTOR_1"/>
    <property type="match status" value="1"/>
</dbReference>
<keyword evidence="15" id="KW-1185">Reference proteome</keyword>
<dbReference type="GO" id="GO:0007018">
    <property type="term" value="P:microtubule-based movement"/>
    <property type="evidence" value="ECO:0007669"/>
    <property type="project" value="InterPro"/>
</dbReference>
<keyword evidence="6 10" id="KW-0067">ATP-binding</keyword>
<feature type="compositionally biased region" description="Basic and acidic residues" evidence="12">
    <location>
        <begin position="1579"/>
        <end position="1588"/>
    </location>
</feature>
<feature type="region of interest" description="Disordered" evidence="12">
    <location>
        <begin position="1575"/>
        <end position="1636"/>
    </location>
</feature>
<dbReference type="InterPro" id="IPR001752">
    <property type="entry name" value="Kinesin_motor_dom"/>
</dbReference>
<dbReference type="Proteomes" id="UP000594262">
    <property type="component" value="Unplaced"/>
</dbReference>
<feature type="binding site" evidence="10">
    <location>
        <begin position="135"/>
        <end position="142"/>
    </location>
    <ligand>
        <name>ATP</name>
        <dbReference type="ChEBI" id="CHEBI:30616"/>
    </ligand>
</feature>
<keyword evidence="3" id="KW-0597">Phosphoprotein</keyword>
<dbReference type="GO" id="GO:0005634">
    <property type="term" value="C:nucleus"/>
    <property type="evidence" value="ECO:0007669"/>
    <property type="project" value="TreeGrafter"/>
</dbReference>
<dbReference type="GO" id="GO:0090307">
    <property type="term" value="P:mitotic spindle assembly"/>
    <property type="evidence" value="ECO:0007669"/>
    <property type="project" value="TreeGrafter"/>
</dbReference>
<keyword evidence="5 10" id="KW-0547">Nucleotide-binding</keyword>
<dbReference type="PROSITE" id="PS50067">
    <property type="entry name" value="KINESIN_MOTOR_2"/>
    <property type="match status" value="1"/>
</dbReference>
<dbReference type="GO" id="GO:0008017">
    <property type="term" value="F:microtubule binding"/>
    <property type="evidence" value="ECO:0007669"/>
    <property type="project" value="InterPro"/>
</dbReference>
<dbReference type="Gene3D" id="3.40.850.10">
    <property type="entry name" value="Kinesin motor domain"/>
    <property type="match status" value="2"/>
</dbReference>
<feature type="coiled-coil region" evidence="11">
    <location>
        <begin position="1423"/>
        <end position="1505"/>
    </location>
</feature>
<dbReference type="GO" id="GO:0072686">
    <property type="term" value="C:mitotic spindle"/>
    <property type="evidence" value="ECO:0007669"/>
    <property type="project" value="TreeGrafter"/>
</dbReference>
<dbReference type="GO" id="GO:0051231">
    <property type="term" value="P:spindle elongation"/>
    <property type="evidence" value="ECO:0007669"/>
    <property type="project" value="TreeGrafter"/>
</dbReference>
<dbReference type="GO" id="GO:0005876">
    <property type="term" value="C:spindle microtubule"/>
    <property type="evidence" value="ECO:0007669"/>
    <property type="project" value="TreeGrafter"/>
</dbReference>
<sequence length="1776" mass="203643">MEKDNLSKNLFETFEKVNDDEKDKNFAKPAPIQPAKKEPMQVVLRIKPFTDKDLNQKENRGCVVLKENGKVELRAPQDSFQFKSSIRGLADQTHEFSFSRVFDQKTQQKELFDEIMLPFAKDILDGQNGLVFTYGVTNSGKTYTIQGNPNDGGVLPRALDVIFNSISKKLYTRPNLKPKHCQSVVSLTEDEEQIEELVRKSVLSAGQEKENLKLSKLLNSTSKSGCGSASSSANSTILSNISMISSSKQSAIDEAELAEEIRARVMDATEISVEQQGNVKFGVWVSFMEIYNELIYDLLDLTPIGKGRKRPALKLGDDRNGKPYVKGLKTIFVTSSDEAYKVLRLGQNNRHMAATKLNQQSSRSHCIFDIKLLKIVDVGQPHVARISRLSIVDLAGSERYCKTGAEGDLLKQAGNINASIMTLGKCISTLRYNQEHPNHQTIIPFRESKLTRLFQNFFLGKGKASMIVNISQCASVFDETYHVLKFSAVAKQIKMKAERATEFWKAPIMPKTPAATPSNKRPPLTIVTPATSKKRTLENPAEFSFNELVNIVSELRDKVKKERVEKANLERNIRKEVCQEMNELMVEIESSHSEQMMEQKQHLESMMDQRINLLTKVVNKRKRKAEDSIETSAEISLACLNAEKVKVKERDETILTLQSKVRQLEAEHTFLKRPETPEDRHKQLDALTDDLKQTKETVALQNEDIERMQNLLQNKDDEIDKLREALDEEEEGDTNTMKELQVLLETTIKELDSARIKLDNRDIRIKELEKIIESQKEDNLEVVKMAEKANEWHTLQKEKNETLKKTNTEQQSRIEELENEVKSLEKRLQEKSEMYEEADENLKTVQFENDEISIKLETYKTAMQEHQTALNDNETFIEQLNKEVAELNDKLKSFENSESVAAAAEDEKIVVKEEPKNESVKLKEDLVKAELKVQEYGDKITRLEKQMHCYESAQEKPTPVKSAVMKLNPSVSKTPDHKMPASPFKQTPVSKIANTPNKGSPYSPASKVSHQQTIKKLNKLLEETSKALEKKTALVVTKNNRVTQLEAQVSSLEKKTAIKDLKAEKSGLESQVSKLEQENVELSDVKNKLESKLSSEEENTASLNEEIDSLESKIEQLQSDLNQAVKEKEIAGRRHEDEMRHHCVLLNQANESSESSSRRIDELGEQVNKADTLIGELRTSLEKQQTQLQTEQQKWRSELSQKTLELKEAQTKMEDDRKTIKELTNDKERVKNSTNKLQKQLDDRRKSRVCLNTQFSTTLEGYEQRLKDVHDQVDDLEEEKSLCKQKIQELESEIEKLQREPSELASLKTREMEFLQQIHTLEETCSKHEIESQTYSLKNTKLEMRIQALESEQNGTSEKLIEMEKENKSLSDIVRELSEKLKAACVEKINLEQAKLNLEIESEKQFKSILSLEKQKSETDAILDSYKENVNALDEKKKEMSSLEKTLADKDQSIQELRMKINEQEASDKSHSDLLKENIELKESLKFAENEKDRILEEKKTALDELLKLSVKSDHHASVTRSSSRKRITSAPVLEHAVDDYTPKRSKRNVEEKPVTRRLTRSARKCKVVVEPVDVANVSHHEENKENEPVNQSMDNTSERTTKSATRRGAVEKRTKEQAEQKVLQEEPEDEEEDDDDYVCCVSIALSPFSTIEENEEEEDESVEMAEECTEDEDEDENFEFIDVEPDQYVALEQHGEYQSMPIIGKVVEVVPKYVQLQMMQGGYSKQWKPESDEESDELITRKIHRKYILCNNVRFTNARRLPIETKRNLQKLYLN</sequence>
<dbReference type="InterPro" id="IPR036961">
    <property type="entry name" value="Kinesin_motor_dom_sf"/>
</dbReference>
<dbReference type="GO" id="GO:0005524">
    <property type="term" value="F:ATP binding"/>
    <property type="evidence" value="ECO:0007669"/>
    <property type="project" value="UniProtKB-UniRule"/>
</dbReference>
<evidence type="ECO:0000256" key="5">
    <source>
        <dbReference type="ARBA" id="ARBA00022741"/>
    </source>
</evidence>
<keyword evidence="8 10" id="KW-0505">Motor protein</keyword>
<keyword evidence="2" id="KW-0963">Cytoplasm</keyword>
<feature type="compositionally biased region" description="Polar residues" evidence="12">
    <location>
        <begin position="984"/>
        <end position="1000"/>
    </location>
</feature>
<dbReference type="PRINTS" id="PR00380">
    <property type="entry name" value="KINESINHEAVY"/>
</dbReference>
<name>A0A7M5VG91_9CNID</name>
<organism evidence="14 15">
    <name type="scientific">Clytia hemisphaerica</name>
    <dbReference type="NCBI Taxonomy" id="252671"/>
    <lineage>
        <taxon>Eukaryota</taxon>
        <taxon>Metazoa</taxon>
        <taxon>Cnidaria</taxon>
        <taxon>Hydrozoa</taxon>
        <taxon>Hydroidolina</taxon>
        <taxon>Leptothecata</taxon>
        <taxon>Obeliida</taxon>
        <taxon>Clytiidae</taxon>
        <taxon>Clytia</taxon>
    </lineage>
</organism>
<evidence type="ECO:0000256" key="9">
    <source>
        <dbReference type="ARBA" id="ARBA00023212"/>
    </source>
</evidence>
<dbReference type="GeneID" id="136812558"/>
<feature type="coiled-coil region" evidence="11">
    <location>
        <begin position="552"/>
        <end position="579"/>
    </location>
</feature>
<keyword evidence="7 11" id="KW-0175">Coiled coil</keyword>
<keyword evidence="4" id="KW-0493">Microtubule</keyword>
<dbReference type="InterPro" id="IPR047149">
    <property type="entry name" value="KIF11-like"/>
</dbReference>
<evidence type="ECO:0000256" key="3">
    <source>
        <dbReference type="ARBA" id="ARBA00022553"/>
    </source>
</evidence>
<evidence type="ECO:0000256" key="12">
    <source>
        <dbReference type="SAM" id="MobiDB-lite"/>
    </source>
</evidence>
<reference evidence="14" key="1">
    <citation type="submission" date="2021-01" db="UniProtKB">
        <authorList>
            <consortium name="EnsemblMetazoa"/>
        </authorList>
    </citation>
    <scope>IDENTIFICATION</scope>
</reference>
<feature type="compositionally biased region" description="Basic and acidic residues" evidence="12">
    <location>
        <begin position="1536"/>
        <end position="1555"/>
    </location>
</feature>
<feature type="coiled-coil region" evidence="11">
    <location>
        <begin position="647"/>
        <end position="897"/>
    </location>
</feature>
<dbReference type="SMART" id="SM00129">
    <property type="entry name" value="KISc"/>
    <property type="match status" value="1"/>
</dbReference>
<dbReference type="OrthoDB" id="2403182at2759"/>
<evidence type="ECO:0000313" key="14">
    <source>
        <dbReference type="EnsemblMetazoa" id="CLYHEMP011403.2"/>
    </source>
</evidence>
<feature type="domain" description="Kinesin motor" evidence="13">
    <location>
        <begin position="39"/>
        <end position="493"/>
    </location>
</feature>
<evidence type="ECO:0000256" key="7">
    <source>
        <dbReference type="ARBA" id="ARBA00023054"/>
    </source>
</evidence>
<dbReference type="RefSeq" id="XP_066925184.1">
    <property type="nucleotide sequence ID" value="XM_067069083.1"/>
</dbReference>
<dbReference type="InterPro" id="IPR019821">
    <property type="entry name" value="Kinesin_motor_CS"/>
</dbReference>
<evidence type="ECO:0000256" key="8">
    <source>
        <dbReference type="ARBA" id="ARBA00023175"/>
    </source>
</evidence>
<dbReference type="EnsemblMetazoa" id="CLYHEMT011403.2">
    <property type="protein sequence ID" value="CLYHEMP011403.2"/>
    <property type="gene ID" value="CLYHEMG011403"/>
</dbReference>
<dbReference type="InterPro" id="IPR027417">
    <property type="entry name" value="P-loop_NTPase"/>
</dbReference>
<feature type="region of interest" description="Disordered" evidence="12">
    <location>
        <begin position="971"/>
        <end position="1010"/>
    </location>
</feature>
<comment type="subcellular location">
    <subcellularLocation>
        <location evidence="1">Cytoplasm</location>
        <location evidence="1">Cytoskeleton</location>
        <location evidence="1">Spindle</location>
    </subcellularLocation>
</comment>
<feature type="compositionally biased region" description="Basic and acidic residues" evidence="12">
    <location>
        <begin position="1609"/>
        <end position="1625"/>
    </location>
</feature>
<evidence type="ECO:0000259" key="13">
    <source>
        <dbReference type="PROSITE" id="PS50067"/>
    </source>
</evidence>
<dbReference type="PANTHER" id="PTHR47970:SF29">
    <property type="entry name" value="KINESIN FAMILY MEMBER 20B"/>
    <property type="match status" value="1"/>
</dbReference>
<accession>A0A7M5VG91</accession>
<comment type="similarity">
    <text evidence="10">Belongs to the TRAFAC class myosin-kinesin ATPase superfamily. Kinesin family.</text>
</comment>
<dbReference type="Pfam" id="PF00225">
    <property type="entry name" value="Kinesin"/>
    <property type="match status" value="1"/>
</dbReference>
<keyword evidence="9" id="KW-0206">Cytoskeleton</keyword>
<evidence type="ECO:0000256" key="2">
    <source>
        <dbReference type="ARBA" id="ARBA00022490"/>
    </source>
</evidence>